<dbReference type="STRING" id="553311.SAMN05216231_1434"/>
<keyword evidence="1" id="KW-1133">Transmembrane helix</keyword>
<evidence type="ECO:0000313" key="2">
    <source>
        <dbReference type="EMBL" id="SDQ42584.1"/>
    </source>
</evidence>
<dbReference type="EMBL" id="FNKD01000002">
    <property type="protein sequence ID" value="SDQ42584.1"/>
    <property type="molecule type" value="Genomic_DNA"/>
</dbReference>
<keyword evidence="3" id="KW-1185">Reference proteome</keyword>
<reference evidence="2 3" key="1">
    <citation type="submission" date="2016-10" db="EMBL/GenBank/DDBJ databases">
        <authorList>
            <person name="de Groot N.N."/>
        </authorList>
    </citation>
    <scope>NUCLEOTIDE SEQUENCE [LARGE SCALE GENOMIC DNA]</scope>
    <source>
        <strain evidence="2 3">CGMCC 1.10449</strain>
    </source>
</reference>
<gene>
    <name evidence="2" type="ORF">SAMN05216231_1434</name>
</gene>
<dbReference type="AlphaFoldDB" id="A0A1H1ASI6"/>
<keyword evidence="1" id="KW-0812">Transmembrane</keyword>
<accession>A0A1H1ASI6</accession>
<keyword evidence="1" id="KW-0472">Membrane</keyword>
<sequence length="104" mass="11795">MHKGYKGILLLLGTSTICVWCFVIFMFFTTQDSQITVKEHVTSSNVIVKKSQIASFTKMKDNTEKVYAMKNQKEYPSPKLGSVKLSNDSNKVSINLLLEMLDIK</sequence>
<evidence type="ECO:0000256" key="1">
    <source>
        <dbReference type="SAM" id="Phobius"/>
    </source>
</evidence>
<dbReference type="Proteomes" id="UP000199444">
    <property type="component" value="Unassembled WGS sequence"/>
</dbReference>
<feature type="transmembrane region" description="Helical" evidence="1">
    <location>
        <begin position="7"/>
        <end position="28"/>
    </location>
</feature>
<name>A0A1H1ASI6_9BACI</name>
<organism evidence="2 3">
    <name type="scientific">Virgibacillus salinus</name>
    <dbReference type="NCBI Taxonomy" id="553311"/>
    <lineage>
        <taxon>Bacteria</taxon>
        <taxon>Bacillati</taxon>
        <taxon>Bacillota</taxon>
        <taxon>Bacilli</taxon>
        <taxon>Bacillales</taxon>
        <taxon>Bacillaceae</taxon>
        <taxon>Virgibacillus</taxon>
    </lineage>
</organism>
<proteinExistence type="predicted"/>
<evidence type="ECO:0000313" key="3">
    <source>
        <dbReference type="Proteomes" id="UP000199444"/>
    </source>
</evidence>
<protein>
    <submittedName>
        <fullName evidence="2">Uncharacterized protein</fullName>
    </submittedName>
</protein>